<comment type="caution">
    <text evidence="5">The sequence shown here is derived from an EMBL/GenBank/DDBJ whole genome shotgun (WGS) entry which is preliminary data.</text>
</comment>
<accession>A0A6A4KYU2</accession>
<dbReference type="NCBIfam" id="TIGR00756">
    <property type="entry name" value="PPR"/>
    <property type="match status" value="3"/>
</dbReference>
<feature type="non-terminal residue" evidence="5">
    <location>
        <position position="1"/>
    </location>
</feature>
<dbReference type="AlphaFoldDB" id="A0A6A4KYU2"/>
<dbReference type="InterPro" id="IPR057442">
    <property type="entry name" value="Beta-prop_At4g14310"/>
</dbReference>
<sequence>MQDQGIVPDNVIYLIIINGMCKAGKIEDARKVFSTFLARGLKPNVKIYNTMISGLCKEALLDEAEDLLLQMDKDGCPPNEVTFNIVVRAFLKRGDTDKVKILLQEIINRNFKPDVSTMSIVVDLLTVDGEDSNFLQMIKSLVPREDSRKVSARHVNKSDAEPGGGVRQRVSSSEAEGNDGILCIPDSINVLDFCHPSGVGLKILKLGVNATSVFSRGDSIFIDCNNTRSLGMKQPRPQVQEFSLRKQMLFGTYSLPEFNVHSNYTALTQVWGNSNHVMGVGGLGLFVFYASNYDGL</sequence>
<dbReference type="EMBL" id="QEFC01002319">
    <property type="protein sequence ID" value="KAE9453006.1"/>
    <property type="molecule type" value="Genomic_DNA"/>
</dbReference>
<dbReference type="PANTHER" id="PTHR35492:SF1">
    <property type="entry name" value="TRANSDUCIN_WD40 REPEAT-LIKE SUPERFAMILY PROTEIN"/>
    <property type="match status" value="1"/>
</dbReference>
<dbReference type="Pfam" id="PF13041">
    <property type="entry name" value="PPR_2"/>
    <property type="match status" value="1"/>
</dbReference>
<keyword evidence="6" id="KW-1185">Reference proteome</keyword>
<evidence type="ECO:0000313" key="6">
    <source>
        <dbReference type="Proteomes" id="UP000428333"/>
    </source>
</evidence>
<dbReference type="PROSITE" id="PS51375">
    <property type="entry name" value="PPR"/>
    <property type="match status" value="3"/>
</dbReference>
<evidence type="ECO:0000256" key="2">
    <source>
        <dbReference type="PROSITE-ProRule" id="PRU00708"/>
    </source>
</evidence>
<dbReference type="Pfam" id="PF12854">
    <property type="entry name" value="PPR_1"/>
    <property type="match status" value="1"/>
</dbReference>
<feature type="repeat" description="PPR" evidence="2">
    <location>
        <begin position="44"/>
        <end position="78"/>
    </location>
</feature>
<dbReference type="Proteomes" id="UP000428333">
    <property type="component" value="Linkage Group LG09"/>
</dbReference>
<dbReference type="OrthoDB" id="1907242at2759"/>
<evidence type="ECO:0000256" key="1">
    <source>
        <dbReference type="ARBA" id="ARBA00022737"/>
    </source>
</evidence>
<feature type="region of interest" description="Disordered" evidence="3">
    <location>
        <begin position="149"/>
        <end position="172"/>
    </location>
</feature>
<dbReference type="Pfam" id="PF25465">
    <property type="entry name" value="Beta-prop_At4g14310"/>
    <property type="match status" value="1"/>
</dbReference>
<evidence type="ECO:0000256" key="3">
    <source>
        <dbReference type="SAM" id="MobiDB-lite"/>
    </source>
</evidence>
<protein>
    <recommendedName>
        <fullName evidence="4">At4g14310 8-bladed propeller domain-containing protein</fullName>
    </recommendedName>
</protein>
<feature type="domain" description="At4g14310 8-bladed propeller" evidence="4">
    <location>
        <begin position="145"/>
        <end position="294"/>
    </location>
</feature>
<evidence type="ECO:0000313" key="5">
    <source>
        <dbReference type="EMBL" id="KAE9453006.1"/>
    </source>
</evidence>
<keyword evidence="1" id="KW-0677">Repeat</keyword>
<reference evidence="5 6" key="1">
    <citation type="journal article" date="2019" name="Genome Biol. Evol.">
        <title>The Rhododendron genome and chromosomal organization provide insight into shared whole-genome duplications across the heath family (Ericaceae).</title>
        <authorList>
            <person name="Soza V.L."/>
            <person name="Lindsley D."/>
            <person name="Waalkes A."/>
            <person name="Ramage E."/>
            <person name="Patwardhan R.P."/>
            <person name="Burton J.N."/>
            <person name="Adey A."/>
            <person name="Kumar A."/>
            <person name="Qiu R."/>
            <person name="Shendure J."/>
            <person name="Hall B."/>
        </authorList>
    </citation>
    <scope>NUCLEOTIDE SEQUENCE [LARGE SCALE GENOMIC DNA]</scope>
    <source>
        <strain evidence="5">RSF 1966-606</strain>
    </source>
</reference>
<evidence type="ECO:0000259" key="4">
    <source>
        <dbReference type="Pfam" id="PF25465"/>
    </source>
</evidence>
<gene>
    <name evidence="5" type="ORF">C3L33_15089</name>
</gene>
<organism evidence="5 6">
    <name type="scientific">Rhododendron williamsianum</name>
    <dbReference type="NCBI Taxonomy" id="262921"/>
    <lineage>
        <taxon>Eukaryota</taxon>
        <taxon>Viridiplantae</taxon>
        <taxon>Streptophyta</taxon>
        <taxon>Embryophyta</taxon>
        <taxon>Tracheophyta</taxon>
        <taxon>Spermatophyta</taxon>
        <taxon>Magnoliopsida</taxon>
        <taxon>eudicotyledons</taxon>
        <taxon>Gunneridae</taxon>
        <taxon>Pentapetalae</taxon>
        <taxon>asterids</taxon>
        <taxon>Ericales</taxon>
        <taxon>Ericaceae</taxon>
        <taxon>Ericoideae</taxon>
        <taxon>Rhodoreae</taxon>
        <taxon>Rhododendron</taxon>
    </lineage>
</organism>
<dbReference type="Gene3D" id="1.25.40.10">
    <property type="entry name" value="Tetratricopeptide repeat domain"/>
    <property type="match status" value="2"/>
</dbReference>
<feature type="repeat" description="PPR" evidence="2">
    <location>
        <begin position="79"/>
        <end position="113"/>
    </location>
</feature>
<dbReference type="PANTHER" id="PTHR35492">
    <property type="entry name" value="TRANSDUCIN/WD40 REPEAT-LIKE SUPERFAMILY PROTEIN"/>
    <property type="match status" value="1"/>
</dbReference>
<name>A0A6A4KYU2_9ERIC</name>
<feature type="repeat" description="PPR" evidence="2">
    <location>
        <begin position="9"/>
        <end position="43"/>
    </location>
</feature>
<dbReference type="InterPro" id="IPR002885">
    <property type="entry name" value="PPR_rpt"/>
</dbReference>
<proteinExistence type="predicted"/>
<dbReference type="InterPro" id="IPR011990">
    <property type="entry name" value="TPR-like_helical_dom_sf"/>
</dbReference>
<dbReference type="InterPro" id="IPR045289">
    <property type="entry name" value="At4g14310-like"/>
</dbReference>